<dbReference type="AlphaFoldDB" id="A0A0G1ESJ4"/>
<dbReference type="InterPro" id="IPR008965">
    <property type="entry name" value="CBM2/CBM3_carb-bd_dom_sf"/>
</dbReference>
<dbReference type="GO" id="GO:0030246">
    <property type="term" value="F:carbohydrate binding"/>
    <property type="evidence" value="ECO:0007669"/>
    <property type="project" value="InterPro"/>
</dbReference>
<feature type="region of interest" description="Disordered" evidence="1">
    <location>
        <begin position="151"/>
        <end position="192"/>
    </location>
</feature>
<keyword evidence="2" id="KW-1133">Transmembrane helix</keyword>
<evidence type="ECO:0008006" key="5">
    <source>
        <dbReference type="Google" id="ProtNLM"/>
    </source>
</evidence>
<evidence type="ECO:0000313" key="4">
    <source>
        <dbReference type="Proteomes" id="UP000034543"/>
    </source>
</evidence>
<comment type="caution">
    <text evidence="3">The sequence shown here is derived from an EMBL/GenBank/DDBJ whole genome shotgun (WGS) entry which is preliminary data.</text>
</comment>
<dbReference type="SUPFAM" id="SSF49384">
    <property type="entry name" value="Carbohydrate-binding domain"/>
    <property type="match status" value="1"/>
</dbReference>
<dbReference type="Gene3D" id="2.60.40.680">
    <property type="match status" value="1"/>
</dbReference>
<gene>
    <name evidence="3" type="ORF">UV59_C0003G0031</name>
</gene>
<evidence type="ECO:0000313" key="3">
    <source>
        <dbReference type="EMBL" id="KKS86036.1"/>
    </source>
</evidence>
<name>A0A0G1ESJ4_9BACT</name>
<dbReference type="STRING" id="1618436.UV59_C0003G0031"/>
<protein>
    <recommendedName>
        <fullName evidence="5">Cohesin domain-containing protein</fullName>
    </recommendedName>
</protein>
<keyword evidence="2" id="KW-0472">Membrane</keyword>
<accession>A0A0G1ESJ4</accession>
<organism evidence="3 4">
    <name type="scientific">Candidatus Gottesmanbacteria bacterium GW2011_GWA1_43_11</name>
    <dbReference type="NCBI Taxonomy" id="1618436"/>
    <lineage>
        <taxon>Bacteria</taxon>
        <taxon>Candidatus Gottesmaniibacteriota</taxon>
    </lineage>
</organism>
<reference evidence="3 4" key="1">
    <citation type="journal article" date="2015" name="Nature">
        <title>rRNA introns, odd ribosomes, and small enigmatic genomes across a large radiation of phyla.</title>
        <authorList>
            <person name="Brown C.T."/>
            <person name="Hug L.A."/>
            <person name="Thomas B.C."/>
            <person name="Sharon I."/>
            <person name="Castelle C.J."/>
            <person name="Singh A."/>
            <person name="Wilkins M.J."/>
            <person name="Williams K.H."/>
            <person name="Banfield J.F."/>
        </authorList>
    </citation>
    <scope>NUCLEOTIDE SEQUENCE [LARGE SCALE GENOMIC DNA]</scope>
</reference>
<dbReference type="Proteomes" id="UP000034543">
    <property type="component" value="Unassembled WGS sequence"/>
</dbReference>
<evidence type="ECO:0000256" key="2">
    <source>
        <dbReference type="SAM" id="Phobius"/>
    </source>
</evidence>
<keyword evidence="2" id="KW-0812">Transmembrane</keyword>
<feature type="transmembrane region" description="Helical" evidence="2">
    <location>
        <begin position="253"/>
        <end position="272"/>
    </location>
</feature>
<sequence>MFLVHAKPVQAARLLFSPETMSLTQGETVSVGLLLDPEGEAIIGTDVFLQFDPRFLELAKIEKTNTFPNQYALTINNQTGRAKFALVHPLGSYTRAYTKIAEVFVKGKSPVSSTVLAFNFTGATSTNDSNVVVDKGRDVLRQAQGAVFTINPVPGASQSVDNTSNTDDTDSDSTDIASDTEGEVAGGTTTTNVAITVPPPSGQVLSFPEASNTTIALTNEPDNQDSTLGKPGAAGGLSSPVAPVNPFAKNQGIGLLLLLVGLVLTYIVIRLVRAYLKRKEESLASDVSA</sequence>
<proteinExistence type="predicted"/>
<feature type="compositionally biased region" description="Acidic residues" evidence="1">
    <location>
        <begin position="167"/>
        <end position="182"/>
    </location>
</feature>
<evidence type="ECO:0000256" key="1">
    <source>
        <dbReference type="SAM" id="MobiDB-lite"/>
    </source>
</evidence>
<dbReference type="EMBL" id="LCFB01000003">
    <property type="protein sequence ID" value="KKS86036.1"/>
    <property type="molecule type" value="Genomic_DNA"/>
</dbReference>